<comment type="caution">
    <text evidence="2">The sequence shown here is derived from an EMBL/GenBank/DDBJ whole genome shotgun (WGS) entry which is preliminary data.</text>
</comment>
<feature type="compositionally biased region" description="Low complexity" evidence="1">
    <location>
        <begin position="49"/>
        <end position="70"/>
    </location>
</feature>
<accession>A0AAV5GLP8</accession>
<feature type="compositionally biased region" description="Low complexity" evidence="1">
    <location>
        <begin position="1"/>
        <end position="19"/>
    </location>
</feature>
<dbReference type="GO" id="GO:0003676">
    <property type="term" value="F:nucleic acid binding"/>
    <property type="evidence" value="ECO:0007669"/>
    <property type="project" value="InterPro"/>
</dbReference>
<keyword evidence="3" id="KW-1185">Reference proteome</keyword>
<evidence type="ECO:0000313" key="2">
    <source>
        <dbReference type="EMBL" id="GJN91138.1"/>
    </source>
</evidence>
<feature type="region of interest" description="Disordered" evidence="1">
    <location>
        <begin position="271"/>
        <end position="298"/>
    </location>
</feature>
<proteinExistence type="predicted"/>
<feature type="compositionally biased region" description="Low complexity" evidence="1">
    <location>
        <begin position="29"/>
        <end position="38"/>
    </location>
</feature>
<dbReference type="InterPro" id="IPR036882">
    <property type="entry name" value="Alba-like_dom_sf"/>
</dbReference>
<feature type="compositionally biased region" description="Basic residues" evidence="1">
    <location>
        <begin position="76"/>
        <end position="90"/>
    </location>
</feature>
<evidence type="ECO:0000313" key="3">
    <source>
        <dbReference type="Proteomes" id="UP001342314"/>
    </source>
</evidence>
<dbReference type="EMBL" id="BQKY01000008">
    <property type="protein sequence ID" value="GJN91138.1"/>
    <property type="molecule type" value="Genomic_DNA"/>
</dbReference>
<dbReference type="AlphaFoldDB" id="A0AAV5GLP8"/>
<feature type="region of interest" description="Disordered" evidence="1">
    <location>
        <begin position="228"/>
        <end position="251"/>
    </location>
</feature>
<evidence type="ECO:0000256" key="1">
    <source>
        <dbReference type="SAM" id="MobiDB-lite"/>
    </source>
</evidence>
<dbReference type="Gene3D" id="3.30.110.20">
    <property type="entry name" value="Alba-like domain"/>
    <property type="match status" value="1"/>
</dbReference>
<feature type="compositionally biased region" description="Basic residues" evidence="1">
    <location>
        <begin position="287"/>
        <end position="298"/>
    </location>
</feature>
<gene>
    <name evidence="2" type="ORF">Rhopal_004156-T1</name>
</gene>
<sequence length="298" mass="30844">MASKRALPASQSSQSQSQPPARPPKRAKLAPSLSSSMPRPSPSQATHVSETQPTPSTSSAPAAAQAERPAPALPGAHKRTVHKGKLRRLTTGHPAASFARTDTAFEPAASKRARTRPAATLAGAKVGGKAKDLRDRIEAEELWVRRSKGDAGKQGLGFAGYLKMGVGAFVDRGCTTLTVNAMGAAIPLALSLALAIRDAIPGGEPPSAATASDEESAEQDEGIVKMQVRTGSKVVSDEVTPDDEDEDLVYQTRTKSTVSIELSLVEPLKSSLGAAKARTGGAGGSRQGKRSGRGGRGR</sequence>
<reference evidence="2 3" key="1">
    <citation type="submission" date="2021-12" db="EMBL/GenBank/DDBJ databases">
        <title>High titer production of polyol ester of fatty acids by Rhodotorula paludigena BS15 towards product separation-free biomass refinery.</title>
        <authorList>
            <person name="Mano J."/>
            <person name="Ono H."/>
            <person name="Tanaka T."/>
            <person name="Naito K."/>
            <person name="Sushida H."/>
            <person name="Ike M."/>
            <person name="Tokuyasu K."/>
            <person name="Kitaoka M."/>
        </authorList>
    </citation>
    <scope>NUCLEOTIDE SEQUENCE [LARGE SCALE GENOMIC DNA]</scope>
    <source>
        <strain evidence="2 3">BS15</strain>
    </source>
</reference>
<protein>
    <submittedName>
        <fullName evidence="2">Uncharacterized protein</fullName>
    </submittedName>
</protein>
<organism evidence="2 3">
    <name type="scientific">Rhodotorula paludigena</name>
    <dbReference type="NCBI Taxonomy" id="86838"/>
    <lineage>
        <taxon>Eukaryota</taxon>
        <taxon>Fungi</taxon>
        <taxon>Dikarya</taxon>
        <taxon>Basidiomycota</taxon>
        <taxon>Pucciniomycotina</taxon>
        <taxon>Microbotryomycetes</taxon>
        <taxon>Sporidiobolales</taxon>
        <taxon>Sporidiobolaceae</taxon>
        <taxon>Rhodotorula</taxon>
    </lineage>
</organism>
<feature type="region of interest" description="Disordered" evidence="1">
    <location>
        <begin position="1"/>
        <end position="124"/>
    </location>
</feature>
<name>A0AAV5GLP8_9BASI</name>
<dbReference type="Proteomes" id="UP001342314">
    <property type="component" value="Unassembled WGS sequence"/>
</dbReference>
<feature type="compositionally biased region" description="Acidic residues" evidence="1">
    <location>
        <begin position="239"/>
        <end position="248"/>
    </location>
</feature>